<comment type="caution">
    <text evidence="2">The sequence shown here is derived from an EMBL/GenBank/DDBJ whole genome shotgun (WGS) entry which is preliminary data.</text>
</comment>
<evidence type="ECO:0000256" key="1">
    <source>
        <dbReference type="SAM" id="MobiDB-lite"/>
    </source>
</evidence>
<accession>A0AAN8RPA3</accession>
<name>A0AAN8RPA3_9PEZI</name>
<reference evidence="2 3" key="1">
    <citation type="submission" date="2019-10" db="EMBL/GenBank/DDBJ databases">
        <authorList>
            <person name="Palmer J.M."/>
        </authorList>
    </citation>
    <scope>NUCLEOTIDE SEQUENCE [LARGE SCALE GENOMIC DNA]</scope>
    <source>
        <strain evidence="2 3">TWF506</strain>
    </source>
</reference>
<dbReference type="EMBL" id="JAVHJM010000008">
    <property type="protein sequence ID" value="KAK6508126.1"/>
    <property type="molecule type" value="Genomic_DNA"/>
</dbReference>
<sequence length="218" mass="24411">MSDTTTLIPEPAIQMGNSHLDAITDILHNSGIYGARQGLLMALVPTLQKNGNLLRVFDAFLQVIQDGKVAESANFQSQLPMEEFFRIFIHAVRTFRKSNHWLYVGDTLFGLLQVCRSVFGNNTSRPGRHVCWYPKYAAPLKARYTMRLGYEMEVSTIGNTSLRHFRAWRVAAGKSSGMSLLSIIYYNLLAQAESLNSQAPRNENTRLPGNHGCRASMG</sequence>
<proteinExistence type="predicted"/>
<organism evidence="2 3">
    <name type="scientific">Arthrobotrys conoides</name>
    <dbReference type="NCBI Taxonomy" id="74498"/>
    <lineage>
        <taxon>Eukaryota</taxon>
        <taxon>Fungi</taxon>
        <taxon>Dikarya</taxon>
        <taxon>Ascomycota</taxon>
        <taxon>Pezizomycotina</taxon>
        <taxon>Orbiliomycetes</taxon>
        <taxon>Orbiliales</taxon>
        <taxon>Orbiliaceae</taxon>
        <taxon>Arthrobotrys</taxon>
    </lineage>
</organism>
<feature type="region of interest" description="Disordered" evidence="1">
    <location>
        <begin position="199"/>
        <end position="218"/>
    </location>
</feature>
<evidence type="ECO:0000313" key="3">
    <source>
        <dbReference type="Proteomes" id="UP001307849"/>
    </source>
</evidence>
<gene>
    <name evidence="2" type="ORF">TWF506_010229</name>
</gene>
<dbReference type="Proteomes" id="UP001307849">
    <property type="component" value="Unassembled WGS sequence"/>
</dbReference>
<protein>
    <submittedName>
        <fullName evidence="2">Uncharacterized protein</fullName>
    </submittedName>
</protein>
<evidence type="ECO:0000313" key="2">
    <source>
        <dbReference type="EMBL" id="KAK6508126.1"/>
    </source>
</evidence>
<keyword evidence="3" id="KW-1185">Reference proteome</keyword>
<dbReference type="AlphaFoldDB" id="A0AAN8RPA3"/>